<reference evidence="4 5" key="2">
    <citation type="submission" date="2018-11" db="EMBL/GenBank/DDBJ databases">
        <authorList>
            <consortium name="Pathogen Informatics"/>
        </authorList>
    </citation>
    <scope>NUCLEOTIDE SEQUENCE [LARGE SCALE GENOMIC DNA]</scope>
</reference>
<dbReference type="WBParaSite" id="ASIM_0001787701-mRNA-1">
    <property type="protein sequence ID" value="ASIM_0001787701-mRNA-1"/>
    <property type="gene ID" value="ASIM_0001787701"/>
</dbReference>
<feature type="disulfide bond" evidence="1">
    <location>
        <begin position="40"/>
        <end position="53"/>
    </location>
</feature>
<sequence>MHAMTIVPLLLVAAAVYVASDDECKDTAKSCRTVKKNGKCELEAAKRVCRSTCGHCDTPAPEPKADTEDCADTWADCEMDLYVCGSQKSALSSCKKTCETCDSK</sequence>
<dbReference type="AlphaFoldDB" id="A0A0M3KA81"/>
<dbReference type="EMBL" id="UYRR01033941">
    <property type="protein sequence ID" value="VDK59997.1"/>
    <property type="molecule type" value="Genomic_DNA"/>
</dbReference>
<evidence type="ECO:0000313" key="6">
    <source>
        <dbReference type="WBParaSite" id="ASIM_0001787701-mRNA-1"/>
    </source>
</evidence>
<reference evidence="6" key="1">
    <citation type="submission" date="2017-02" db="UniProtKB">
        <authorList>
            <consortium name="WormBaseParasite"/>
        </authorList>
    </citation>
    <scope>IDENTIFICATION</scope>
</reference>
<dbReference type="PROSITE" id="PS51670">
    <property type="entry name" value="SHKT"/>
    <property type="match status" value="1"/>
</dbReference>
<keyword evidence="5" id="KW-1185">Reference proteome</keyword>
<evidence type="ECO:0000256" key="1">
    <source>
        <dbReference type="PROSITE-ProRule" id="PRU01005"/>
    </source>
</evidence>
<feature type="signal peptide" evidence="2">
    <location>
        <begin position="1"/>
        <end position="20"/>
    </location>
</feature>
<name>A0A0M3KA81_ANISI</name>
<evidence type="ECO:0000313" key="5">
    <source>
        <dbReference type="Proteomes" id="UP000267096"/>
    </source>
</evidence>
<protein>
    <submittedName>
        <fullName evidence="6">ShKT domain-containing protein</fullName>
    </submittedName>
</protein>
<feature type="disulfide bond" evidence="1">
    <location>
        <begin position="31"/>
        <end position="49"/>
    </location>
</feature>
<accession>A0A0M3KA81</accession>
<feature type="chain" id="PRO_5043121380" evidence="2">
    <location>
        <begin position="21"/>
        <end position="104"/>
    </location>
</feature>
<keyword evidence="2" id="KW-0732">Signal</keyword>
<organism evidence="6">
    <name type="scientific">Anisakis simplex</name>
    <name type="common">Herring worm</name>
    <dbReference type="NCBI Taxonomy" id="6269"/>
    <lineage>
        <taxon>Eukaryota</taxon>
        <taxon>Metazoa</taxon>
        <taxon>Ecdysozoa</taxon>
        <taxon>Nematoda</taxon>
        <taxon>Chromadorea</taxon>
        <taxon>Rhabditida</taxon>
        <taxon>Spirurina</taxon>
        <taxon>Ascaridomorpha</taxon>
        <taxon>Ascaridoidea</taxon>
        <taxon>Anisakidae</taxon>
        <taxon>Anisakis</taxon>
        <taxon>Anisakis simplex complex</taxon>
    </lineage>
</organism>
<dbReference type="Pfam" id="PF01549">
    <property type="entry name" value="ShK"/>
    <property type="match status" value="2"/>
</dbReference>
<evidence type="ECO:0000259" key="3">
    <source>
        <dbReference type="PROSITE" id="PS51670"/>
    </source>
</evidence>
<proteinExistence type="predicted"/>
<dbReference type="Proteomes" id="UP000267096">
    <property type="component" value="Unassembled WGS sequence"/>
</dbReference>
<evidence type="ECO:0000256" key="2">
    <source>
        <dbReference type="SAM" id="SignalP"/>
    </source>
</evidence>
<feature type="domain" description="ShKT" evidence="3">
    <location>
        <begin position="24"/>
        <end position="56"/>
    </location>
</feature>
<gene>
    <name evidence="4" type="ORF">ASIM_LOCUS17279</name>
</gene>
<evidence type="ECO:0000313" key="4">
    <source>
        <dbReference type="EMBL" id="VDK59997.1"/>
    </source>
</evidence>
<dbReference type="OrthoDB" id="5873766at2759"/>
<dbReference type="InterPro" id="IPR003582">
    <property type="entry name" value="ShKT_dom"/>
</dbReference>
<comment type="caution">
    <text evidence="1">Lacks conserved residue(s) required for the propagation of feature annotation.</text>
</comment>
<keyword evidence="1" id="KW-1015">Disulfide bond</keyword>
<dbReference type="SMART" id="SM00254">
    <property type="entry name" value="ShKT"/>
    <property type="match status" value="2"/>
</dbReference>